<dbReference type="GeneID" id="20348383"/>
<evidence type="ECO:0000313" key="4">
    <source>
        <dbReference type="Proteomes" id="UP000006039"/>
    </source>
</evidence>
<feature type="compositionally biased region" description="Low complexity" evidence="1">
    <location>
        <begin position="168"/>
        <end position="183"/>
    </location>
</feature>
<dbReference type="OrthoDB" id="10662176at2759"/>
<evidence type="ECO:0000256" key="1">
    <source>
        <dbReference type="SAM" id="MobiDB-lite"/>
    </source>
</evidence>
<dbReference type="eggNOG" id="ENOG502TDAB">
    <property type="taxonomic scope" value="Eukaryota"/>
</dbReference>
<reference evidence="4" key="1">
    <citation type="submission" date="2010-07" db="EMBL/GenBank/DDBJ databases">
        <title>The genome sequence of Gaeumannomyces graminis var. tritici strain R3-111a-1.</title>
        <authorList>
            <consortium name="The Broad Institute Genome Sequencing Platform"/>
            <person name="Ma L.-J."/>
            <person name="Dead R."/>
            <person name="Young S."/>
            <person name="Zeng Q."/>
            <person name="Koehrsen M."/>
            <person name="Alvarado L."/>
            <person name="Berlin A."/>
            <person name="Chapman S.B."/>
            <person name="Chen Z."/>
            <person name="Freedman E."/>
            <person name="Gellesch M."/>
            <person name="Goldberg J."/>
            <person name="Griggs A."/>
            <person name="Gujja S."/>
            <person name="Heilman E.R."/>
            <person name="Heiman D."/>
            <person name="Hepburn T."/>
            <person name="Howarth C."/>
            <person name="Jen D."/>
            <person name="Larson L."/>
            <person name="Mehta T."/>
            <person name="Neiman D."/>
            <person name="Pearson M."/>
            <person name="Roberts A."/>
            <person name="Saif S."/>
            <person name="Shea T."/>
            <person name="Shenoy N."/>
            <person name="Sisk P."/>
            <person name="Stolte C."/>
            <person name="Sykes S."/>
            <person name="Walk T."/>
            <person name="White J."/>
            <person name="Yandava C."/>
            <person name="Haas B."/>
            <person name="Nusbaum C."/>
            <person name="Birren B."/>
        </authorList>
    </citation>
    <scope>NUCLEOTIDE SEQUENCE [LARGE SCALE GENOMIC DNA]</scope>
    <source>
        <strain evidence="4">R3-111a-1</strain>
    </source>
</reference>
<reference evidence="2" key="2">
    <citation type="submission" date="2010-07" db="EMBL/GenBank/DDBJ databases">
        <authorList>
            <consortium name="The Broad Institute Genome Sequencing Platform"/>
            <consortium name="Broad Institute Genome Sequencing Center for Infectious Disease"/>
            <person name="Ma L.-J."/>
            <person name="Dead R."/>
            <person name="Young S."/>
            <person name="Zeng Q."/>
            <person name="Koehrsen M."/>
            <person name="Alvarado L."/>
            <person name="Berlin A."/>
            <person name="Chapman S.B."/>
            <person name="Chen Z."/>
            <person name="Freedman E."/>
            <person name="Gellesch M."/>
            <person name="Goldberg J."/>
            <person name="Griggs A."/>
            <person name="Gujja S."/>
            <person name="Heilman E.R."/>
            <person name="Heiman D."/>
            <person name="Hepburn T."/>
            <person name="Howarth C."/>
            <person name="Jen D."/>
            <person name="Larson L."/>
            <person name="Mehta T."/>
            <person name="Neiman D."/>
            <person name="Pearson M."/>
            <person name="Roberts A."/>
            <person name="Saif S."/>
            <person name="Shea T."/>
            <person name="Shenoy N."/>
            <person name="Sisk P."/>
            <person name="Stolte C."/>
            <person name="Sykes S."/>
            <person name="Walk T."/>
            <person name="White J."/>
            <person name="Yandava C."/>
            <person name="Haas B."/>
            <person name="Nusbaum C."/>
            <person name="Birren B."/>
        </authorList>
    </citation>
    <scope>NUCLEOTIDE SEQUENCE</scope>
    <source>
        <strain evidence="2">R3-111a-1</strain>
    </source>
</reference>
<organism evidence="2">
    <name type="scientific">Gaeumannomyces tritici (strain R3-111a-1)</name>
    <name type="common">Wheat and barley take-all root rot fungus</name>
    <name type="synonym">Gaeumannomyces graminis var. tritici</name>
    <dbReference type="NCBI Taxonomy" id="644352"/>
    <lineage>
        <taxon>Eukaryota</taxon>
        <taxon>Fungi</taxon>
        <taxon>Dikarya</taxon>
        <taxon>Ascomycota</taxon>
        <taxon>Pezizomycotina</taxon>
        <taxon>Sordariomycetes</taxon>
        <taxon>Sordariomycetidae</taxon>
        <taxon>Magnaporthales</taxon>
        <taxon>Magnaporthaceae</taxon>
        <taxon>Gaeumannomyces</taxon>
    </lineage>
</organism>
<keyword evidence="4" id="KW-1185">Reference proteome</keyword>
<dbReference type="AlphaFoldDB" id="J3P334"/>
<feature type="compositionally biased region" description="Acidic residues" evidence="1">
    <location>
        <begin position="222"/>
        <end position="232"/>
    </location>
</feature>
<gene>
    <name evidence="3" type="primary">20348383</name>
    <name evidence="2" type="ORF">GGTG_07925</name>
</gene>
<feature type="compositionally biased region" description="Basic and acidic residues" evidence="1">
    <location>
        <begin position="124"/>
        <end position="136"/>
    </location>
</feature>
<protein>
    <submittedName>
        <fullName evidence="2 3">Uncharacterized protein</fullName>
    </submittedName>
</protein>
<evidence type="ECO:0000313" key="3">
    <source>
        <dbReference type="EnsemblFungi" id="EJT74076"/>
    </source>
</evidence>
<accession>J3P334</accession>
<dbReference type="HOGENOM" id="CLU_1030748_0_0_1"/>
<dbReference type="EnsemblFungi" id="EJT74076">
    <property type="protein sequence ID" value="EJT74076"/>
    <property type="gene ID" value="GGTG_07925"/>
</dbReference>
<sequence length="270" mass="29569">MLWPDAAAGSEQQQDHNKKQQQEQKQKKKQPDRSSPQASGRLPSPPSSSCSDEMDHEPESLPPTQSPVPHRHRSRAESVSSAATYIGRNPHVHSPSQTSYEEEKEEGLTRPLSPAPRWEEEEERKESEAQQEETPRRVARGSRRTRGGGSNSKRKVVDKGKTVETASAPPKAVPPAKKAAAGPGRRRRGKAVDVDAGTVRRDVEAVGKGVRRDEPADIDLGNPDDGDDYDDSELLDSILDGIATVSVSAAVKLDDAGRWRVLRQSGNPRF</sequence>
<dbReference type="EMBL" id="GL385398">
    <property type="protein sequence ID" value="EJT74076.1"/>
    <property type="molecule type" value="Genomic_DNA"/>
</dbReference>
<reference evidence="2" key="3">
    <citation type="submission" date="2010-09" db="EMBL/GenBank/DDBJ databases">
        <title>Annotation of Gaeumannomyces graminis var. tritici R3-111a-1.</title>
        <authorList>
            <consortium name="The Broad Institute Genome Sequencing Platform"/>
            <person name="Ma L.-J."/>
            <person name="Dead R."/>
            <person name="Young S.K."/>
            <person name="Zeng Q."/>
            <person name="Gargeya S."/>
            <person name="Fitzgerald M."/>
            <person name="Haas B."/>
            <person name="Abouelleil A."/>
            <person name="Alvarado L."/>
            <person name="Arachchi H.M."/>
            <person name="Berlin A."/>
            <person name="Brown A."/>
            <person name="Chapman S.B."/>
            <person name="Chen Z."/>
            <person name="Dunbar C."/>
            <person name="Freedman E."/>
            <person name="Gearin G."/>
            <person name="Gellesch M."/>
            <person name="Goldberg J."/>
            <person name="Griggs A."/>
            <person name="Gujja S."/>
            <person name="Heiman D."/>
            <person name="Howarth C."/>
            <person name="Larson L."/>
            <person name="Lui A."/>
            <person name="MacDonald P.J.P."/>
            <person name="Mehta T."/>
            <person name="Montmayeur A."/>
            <person name="Murphy C."/>
            <person name="Neiman D."/>
            <person name="Pearson M."/>
            <person name="Priest M."/>
            <person name="Roberts A."/>
            <person name="Saif S."/>
            <person name="Shea T."/>
            <person name="Shenoy N."/>
            <person name="Sisk P."/>
            <person name="Stolte C."/>
            <person name="Sykes S."/>
            <person name="Yandava C."/>
            <person name="Wortman J."/>
            <person name="Nusbaum C."/>
            <person name="Birren B."/>
        </authorList>
    </citation>
    <scope>NUCLEOTIDE SEQUENCE</scope>
    <source>
        <strain evidence="2">R3-111a-1</strain>
    </source>
</reference>
<name>J3P334_GAET3</name>
<feature type="region of interest" description="Disordered" evidence="1">
    <location>
        <begin position="1"/>
        <end position="232"/>
    </location>
</feature>
<feature type="compositionally biased region" description="Basic and acidic residues" evidence="1">
    <location>
        <begin position="13"/>
        <end position="32"/>
    </location>
</feature>
<proteinExistence type="predicted"/>
<evidence type="ECO:0000313" key="2">
    <source>
        <dbReference type="EMBL" id="EJT74076.1"/>
    </source>
</evidence>
<dbReference type="Proteomes" id="UP000006039">
    <property type="component" value="Unassembled WGS sequence"/>
</dbReference>
<dbReference type="VEuPathDB" id="FungiDB:GGTG_07925"/>
<dbReference type="RefSeq" id="XP_009224020.1">
    <property type="nucleotide sequence ID" value="XM_009225756.1"/>
</dbReference>
<reference evidence="3" key="5">
    <citation type="submission" date="2018-04" db="UniProtKB">
        <authorList>
            <consortium name="EnsemblFungi"/>
        </authorList>
    </citation>
    <scope>IDENTIFICATION</scope>
    <source>
        <strain evidence="3">R3-111a-1</strain>
    </source>
</reference>
<reference evidence="3" key="4">
    <citation type="journal article" date="2015" name="G3 (Bethesda)">
        <title>Genome sequences of three phytopathogenic species of the Magnaporthaceae family of fungi.</title>
        <authorList>
            <person name="Okagaki L.H."/>
            <person name="Nunes C.C."/>
            <person name="Sailsbery J."/>
            <person name="Clay B."/>
            <person name="Brown D."/>
            <person name="John T."/>
            <person name="Oh Y."/>
            <person name="Young N."/>
            <person name="Fitzgerald M."/>
            <person name="Haas B.J."/>
            <person name="Zeng Q."/>
            <person name="Young S."/>
            <person name="Adiconis X."/>
            <person name="Fan L."/>
            <person name="Levin J.Z."/>
            <person name="Mitchell T.K."/>
            <person name="Okubara P.A."/>
            <person name="Farman M.L."/>
            <person name="Kohn L.M."/>
            <person name="Birren B."/>
            <person name="Ma L.-J."/>
            <person name="Dean R.A."/>
        </authorList>
    </citation>
    <scope>NUCLEOTIDE SEQUENCE</scope>
    <source>
        <strain evidence="3">R3-111a-1</strain>
    </source>
</reference>
<feature type="compositionally biased region" description="Basic and acidic residues" evidence="1">
    <location>
        <begin position="190"/>
        <end position="215"/>
    </location>
</feature>
<feature type="compositionally biased region" description="Basic residues" evidence="1">
    <location>
        <begin position="137"/>
        <end position="154"/>
    </location>
</feature>